<gene>
    <name evidence="9" type="ORF">JF922_22600</name>
</gene>
<keyword evidence="6 8" id="KW-1133">Transmembrane helix</keyword>
<dbReference type="GO" id="GO:0016020">
    <property type="term" value="C:membrane"/>
    <property type="evidence" value="ECO:0007669"/>
    <property type="project" value="UniProtKB-SubCell"/>
</dbReference>
<keyword evidence="5" id="KW-0378">Hydrolase</keyword>
<evidence type="ECO:0000313" key="9">
    <source>
        <dbReference type="EMBL" id="MBJ7600845.1"/>
    </source>
</evidence>
<dbReference type="NCBIfam" id="NF033740">
    <property type="entry name" value="MarP_fam_protase"/>
    <property type="match status" value="1"/>
</dbReference>
<dbReference type="InterPro" id="IPR043504">
    <property type="entry name" value="Peptidase_S1_PA_chymotrypsin"/>
</dbReference>
<feature type="transmembrane region" description="Helical" evidence="8">
    <location>
        <begin position="104"/>
        <end position="125"/>
    </location>
</feature>
<dbReference type="Pfam" id="PF13365">
    <property type="entry name" value="Trypsin_2"/>
    <property type="match status" value="1"/>
</dbReference>
<proteinExistence type="inferred from homology"/>
<reference evidence="9" key="1">
    <citation type="submission" date="2020-10" db="EMBL/GenBank/DDBJ databases">
        <title>Ca. Dormibacterota MAGs.</title>
        <authorList>
            <person name="Montgomery K."/>
        </authorList>
    </citation>
    <scope>NUCLEOTIDE SEQUENCE [LARGE SCALE GENOMIC DNA]</scope>
    <source>
        <strain evidence="9">SC8812_S17_10</strain>
    </source>
</reference>
<feature type="transmembrane region" description="Helical" evidence="8">
    <location>
        <begin position="31"/>
        <end position="52"/>
    </location>
</feature>
<name>A0A934N507_9BACT</name>
<accession>A0A934N507</accession>
<dbReference type="InterPro" id="IPR009003">
    <property type="entry name" value="Peptidase_S1_PA"/>
</dbReference>
<dbReference type="Gene3D" id="2.40.10.10">
    <property type="entry name" value="Trypsin-like serine proteases"/>
    <property type="match status" value="2"/>
</dbReference>
<evidence type="ECO:0000256" key="6">
    <source>
        <dbReference type="ARBA" id="ARBA00022989"/>
    </source>
</evidence>
<dbReference type="InterPro" id="IPR051201">
    <property type="entry name" value="Chloro_Bact_Ser_Proteases"/>
</dbReference>
<dbReference type="GO" id="GO:0008233">
    <property type="term" value="F:peptidase activity"/>
    <property type="evidence" value="ECO:0007669"/>
    <property type="project" value="UniProtKB-KW"/>
</dbReference>
<dbReference type="PANTHER" id="PTHR43343">
    <property type="entry name" value="PEPTIDASE S12"/>
    <property type="match status" value="1"/>
</dbReference>
<dbReference type="RefSeq" id="WP_338204825.1">
    <property type="nucleotide sequence ID" value="NZ_JAEKNR010000225.1"/>
</dbReference>
<dbReference type="GO" id="GO:0006508">
    <property type="term" value="P:proteolysis"/>
    <property type="evidence" value="ECO:0007669"/>
    <property type="project" value="UniProtKB-KW"/>
</dbReference>
<keyword evidence="10" id="KW-1185">Reference proteome</keyword>
<dbReference type="InterPro" id="IPR047680">
    <property type="entry name" value="MarP-like"/>
</dbReference>
<dbReference type="EMBL" id="JAEKNR010000225">
    <property type="protein sequence ID" value="MBJ7600845.1"/>
    <property type="molecule type" value="Genomic_DNA"/>
</dbReference>
<evidence type="ECO:0000256" key="5">
    <source>
        <dbReference type="ARBA" id="ARBA00022801"/>
    </source>
</evidence>
<evidence type="ECO:0000256" key="1">
    <source>
        <dbReference type="ARBA" id="ARBA00004141"/>
    </source>
</evidence>
<dbReference type="Proteomes" id="UP000612893">
    <property type="component" value="Unassembled WGS sequence"/>
</dbReference>
<comment type="similarity">
    <text evidence="2">Belongs to the peptidase S1C family.</text>
</comment>
<dbReference type="InterPro" id="IPR001940">
    <property type="entry name" value="Peptidase_S1C"/>
</dbReference>
<dbReference type="PRINTS" id="PR00834">
    <property type="entry name" value="PROTEASES2C"/>
</dbReference>
<sequence>MPINVVDIVILVALLVGLANGYRRGFWLSLFQYLGMVTGVVIGAAVALPLLMALGVSGTTLRPIAAAAIVLVAGSAGSTLGYWLSEPLRNAVLRRGIAHPPEMLAGAIFSGIAVLSVSWFLGVTFSRGPSPDLARLVQRSIILRQLDTVFPRPPGFLSGVQQVLAGVPFPQTFAELSPPNAQPLELPASADTPQVRAAEASVYRVEGRGCGGVVSGSAYPVAPGYLITNAHVVSGTSGTTLSQASGSRRFSATVVLFDSHKDVAILYAPSIASPALADADGARGTQGAVIGYPGGGDETVSPAVIDKATSAEGRDIYSNSLVTRQIWIVESQVRPGNSGGPLVDLQGHVLGLVFAASSSNPSQAYALTNAEVQDDIRQGLSHPQRVDTSGFDCAV</sequence>
<dbReference type="Pfam" id="PF02674">
    <property type="entry name" value="Colicin_V"/>
    <property type="match status" value="1"/>
</dbReference>
<dbReference type="InterPro" id="IPR003825">
    <property type="entry name" value="Colicin-V_CvpA"/>
</dbReference>
<dbReference type="PANTHER" id="PTHR43343:SF3">
    <property type="entry name" value="PROTEASE DO-LIKE 8, CHLOROPLASTIC"/>
    <property type="match status" value="1"/>
</dbReference>
<evidence type="ECO:0000313" key="10">
    <source>
        <dbReference type="Proteomes" id="UP000612893"/>
    </source>
</evidence>
<dbReference type="SUPFAM" id="SSF50494">
    <property type="entry name" value="Trypsin-like serine proteases"/>
    <property type="match status" value="1"/>
</dbReference>
<evidence type="ECO:0000256" key="3">
    <source>
        <dbReference type="ARBA" id="ARBA00022670"/>
    </source>
</evidence>
<comment type="caution">
    <text evidence="9">The sequence shown here is derived from an EMBL/GenBank/DDBJ whole genome shotgun (WGS) entry which is preliminary data.</text>
</comment>
<keyword evidence="3 9" id="KW-0645">Protease</keyword>
<keyword evidence="4 8" id="KW-0812">Transmembrane</keyword>
<evidence type="ECO:0000256" key="7">
    <source>
        <dbReference type="ARBA" id="ARBA00023136"/>
    </source>
</evidence>
<dbReference type="AlphaFoldDB" id="A0A934N507"/>
<evidence type="ECO:0000256" key="2">
    <source>
        <dbReference type="ARBA" id="ARBA00010541"/>
    </source>
</evidence>
<evidence type="ECO:0000256" key="4">
    <source>
        <dbReference type="ARBA" id="ARBA00022692"/>
    </source>
</evidence>
<keyword evidence="7 8" id="KW-0472">Membrane</keyword>
<comment type="subcellular location">
    <subcellularLocation>
        <location evidence="1">Membrane</location>
        <topology evidence="1">Multi-pass membrane protein</topology>
    </subcellularLocation>
</comment>
<evidence type="ECO:0000256" key="8">
    <source>
        <dbReference type="SAM" id="Phobius"/>
    </source>
</evidence>
<protein>
    <submittedName>
        <fullName evidence="9">MarP family serine protease</fullName>
    </submittedName>
</protein>
<feature type="transmembrane region" description="Helical" evidence="8">
    <location>
        <begin position="64"/>
        <end position="84"/>
    </location>
</feature>
<organism evidence="9 10">
    <name type="scientific">Candidatus Nephthysia bennettiae</name>
    <dbReference type="NCBI Taxonomy" id="3127016"/>
    <lineage>
        <taxon>Bacteria</taxon>
        <taxon>Bacillati</taxon>
        <taxon>Candidatus Dormiibacterota</taxon>
        <taxon>Candidatus Dormibacteria</taxon>
        <taxon>Candidatus Dormibacterales</taxon>
        <taxon>Candidatus Dormibacteraceae</taxon>
        <taxon>Candidatus Nephthysia</taxon>
    </lineage>
</organism>